<dbReference type="OrthoDB" id="696112at2759"/>
<evidence type="ECO:0000313" key="3">
    <source>
        <dbReference type="Proteomes" id="UP000604825"/>
    </source>
</evidence>
<reference evidence="2" key="1">
    <citation type="submission" date="2020-10" db="EMBL/GenBank/DDBJ databases">
        <authorList>
            <person name="Han B."/>
            <person name="Lu T."/>
            <person name="Zhao Q."/>
            <person name="Huang X."/>
            <person name="Zhao Y."/>
        </authorList>
    </citation>
    <scope>NUCLEOTIDE SEQUENCE</scope>
</reference>
<dbReference type="Proteomes" id="UP000604825">
    <property type="component" value="Unassembled WGS sequence"/>
</dbReference>
<evidence type="ECO:0000313" key="2">
    <source>
        <dbReference type="EMBL" id="CAD6231178.1"/>
    </source>
</evidence>
<feature type="compositionally biased region" description="Basic and acidic residues" evidence="1">
    <location>
        <begin position="325"/>
        <end position="346"/>
    </location>
</feature>
<feature type="compositionally biased region" description="Acidic residues" evidence="1">
    <location>
        <begin position="167"/>
        <end position="178"/>
    </location>
</feature>
<feature type="region of interest" description="Disordered" evidence="1">
    <location>
        <begin position="160"/>
        <end position="212"/>
    </location>
</feature>
<organism evidence="2 3">
    <name type="scientific">Miscanthus lutarioriparius</name>
    <dbReference type="NCBI Taxonomy" id="422564"/>
    <lineage>
        <taxon>Eukaryota</taxon>
        <taxon>Viridiplantae</taxon>
        <taxon>Streptophyta</taxon>
        <taxon>Embryophyta</taxon>
        <taxon>Tracheophyta</taxon>
        <taxon>Spermatophyta</taxon>
        <taxon>Magnoliopsida</taxon>
        <taxon>Liliopsida</taxon>
        <taxon>Poales</taxon>
        <taxon>Poaceae</taxon>
        <taxon>PACMAD clade</taxon>
        <taxon>Panicoideae</taxon>
        <taxon>Andropogonodae</taxon>
        <taxon>Andropogoneae</taxon>
        <taxon>Saccharinae</taxon>
        <taxon>Miscanthus</taxon>
    </lineage>
</organism>
<feature type="region of interest" description="Disordered" evidence="1">
    <location>
        <begin position="306"/>
        <end position="355"/>
    </location>
</feature>
<proteinExistence type="predicted"/>
<keyword evidence="3" id="KW-1185">Reference proteome</keyword>
<comment type="caution">
    <text evidence="2">The sequence shown here is derived from an EMBL/GenBank/DDBJ whole genome shotgun (WGS) entry which is preliminary data.</text>
</comment>
<gene>
    <name evidence="2" type="ORF">NCGR_LOCUS21291</name>
</gene>
<sequence>MEKTARTPSSSTTVKIFCRKTHEKIGDRWKVFIDFSGGPKDQQRAILDIDRARITFANLLKYKVKLGYSVRDFMYYMKRCGNDRALMQRIDYEDALTMIEVCTEEKTIRIAVSTTQVDQEGEYAITPIKQRRTHEEVSGKGIQDEDIDAYKVWLNKLPQDENNPDAYLDDETIEEDGSGDNSATPMQFPAHGRRPKASQKASQPTENMVSGNEGADLAQAGTEYALSTHNEPTVVPTPIQGSEHVQQTVPDSVLLSKQKSIQPSRLTRSANRSLFPNDKDSNETVTFITSQTLRNTAANKKLQCRKKGEKVEDSYQARGASKVHFQGEPRAKDVQEFKPGAKDVQEFKPGAMAPC</sequence>
<name>A0A811NZ82_9POAL</name>
<protein>
    <submittedName>
        <fullName evidence="2">Uncharacterized protein</fullName>
    </submittedName>
</protein>
<evidence type="ECO:0000256" key="1">
    <source>
        <dbReference type="SAM" id="MobiDB-lite"/>
    </source>
</evidence>
<feature type="compositionally biased region" description="Polar residues" evidence="1">
    <location>
        <begin position="199"/>
        <end position="210"/>
    </location>
</feature>
<accession>A0A811NZ82</accession>
<dbReference type="EMBL" id="CAJGYO010000005">
    <property type="protein sequence ID" value="CAD6231178.1"/>
    <property type="molecule type" value="Genomic_DNA"/>
</dbReference>
<dbReference type="AlphaFoldDB" id="A0A811NZ82"/>